<dbReference type="InterPro" id="IPR036390">
    <property type="entry name" value="WH_DNA-bd_sf"/>
</dbReference>
<dbReference type="AlphaFoldDB" id="A0A1E5G2A0"/>
<name>A0A1E5G2A0_9FIRM</name>
<dbReference type="EMBL" id="MIJE01000022">
    <property type="protein sequence ID" value="OEF97099.1"/>
    <property type="molecule type" value="Genomic_DNA"/>
</dbReference>
<evidence type="ECO:0000313" key="2">
    <source>
        <dbReference type="EMBL" id="OEF97099.1"/>
    </source>
</evidence>
<dbReference type="RefSeq" id="WP_069643145.1">
    <property type="nucleotide sequence ID" value="NZ_MIJE01000022.1"/>
</dbReference>
<protein>
    <recommendedName>
        <fullName evidence="1">HTH marR-type domain-containing protein</fullName>
    </recommendedName>
</protein>
<proteinExistence type="predicted"/>
<comment type="caution">
    <text evidence="2">The sequence shown here is derived from an EMBL/GenBank/DDBJ whole genome shotgun (WGS) entry which is preliminary data.</text>
</comment>
<dbReference type="Gene3D" id="1.10.10.10">
    <property type="entry name" value="Winged helix-like DNA-binding domain superfamily/Winged helix DNA-binding domain"/>
    <property type="match status" value="1"/>
</dbReference>
<evidence type="ECO:0000259" key="1">
    <source>
        <dbReference type="PROSITE" id="PS50995"/>
    </source>
</evidence>
<evidence type="ECO:0000313" key="3">
    <source>
        <dbReference type="Proteomes" id="UP000094296"/>
    </source>
</evidence>
<sequence>MDKKDKEQYIFGMIFLFANQIQAIADREGGDITLKQWFLLMVIYNMESKSPTINLVADFMGYSRQNAKKMLVILERKGYVKMYPSHTDARAMNVVLTQKSLDYFAETEEFGNKLLKEIFRGIDQEQINMLYDTFKILEGNIHILNQAK</sequence>
<dbReference type="GO" id="GO:0003700">
    <property type="term" value="F:DNA-binding transcription factor activity"/>
    <property type="evidence" value="ECO:0007669"/>
    <property type="project" value="InterPro"/>
</dbReference>
<dbReference type="InterPro" id="IPR036388">
    <property type="entry name" value="WH-like_DNA-bd_sf"/>
</dbReference>
<gene>
    <name evidence="2" type="ORF">BHF68_05740</name>
</gene>
<dbReference type="Pfam" id="PF12802">
    <property type="entry name" value="MarR_2"/>
    <property type="match status" value="1"/>
</dbReference>
<keyword evidence="3" id="KW-1185">Reference proteome</keyword>
<organism evidence="2 3">
    <name type="scientific">Desulfuribacillus alkaliarsenatis</name>
    <dbReference type="NCBI Taxonomy" id="766136"/>
    <lineage>
        <taxon>Bacteria</taxon>
        <taxon>Bacillati</taxon>
        <taxon>Bacillota</taxon>
        <taxon>Desulfuribacillia</taxon>
        <taxon>Desulfuribacillales</taxon>
        <taxon>Desulfuribacillaceae</taxon>
        <taxon>Desulfuribacillus</taxon>
    </lineage>
</organism>
<feature type="domain" description="HTH marR-type" evidence="1">
    <location>
        <begin position="1"/>
        <end position="139"/>
    </location>
</feature>
<dbReference type="PANTHER" id="PTHR33164:SF58">
    <property type="entry name" value="DNA-BINDING TRANSCRIPTIONAL REPRESSOR SCOC"/>
    <property type="match status" value="1"/>
</dbReference>
<dbReference type="STRING" id="766136.BHF68_05740"/>
<dbReference type="InterPro" id="IPR039422">
    <property type="entry name" value="MarR/SlyA-like"/>
</dbReference>
<dbReference type="GO" id="GO:0006950">
    <property type="term" value="P:response to stress"/>
    <property type="evidence" value="ECO:0007669"/>
    <property type="project" value="TreeGrafter"/>
</dbReference>
<dbReference type="PANTHER" id="PTHR33164">
    <property type="entry name" value="TRANSCRIPTIONAL REGULATOR, MARR FAMILY"/>
    <property type="match status" value="1"/>
</dbReference>
<dbReference type="Proteomes" id="UP000094296">
    <property type="component" value="Unassembled WGS sequence"/>
</dbReference>
<dbReference type="SUPFAM" id="SSF46785">
    <property type="entry name" value="Winged helix' DNA-binding domain"/>
    <property type="match status" value="1"/>
</dbReference>
<reference evidence="2 3" key="1">
    <citation type="submission" date="2016-09" db="EMBL/GenBank/DDBJ databases">
        <title>Draft genome sequence for the type strain of Desulfuribacillus alkaliarsenatis AHT28, an obligately anaerobic, sulfidogenic bacterium isolated from Russian soda lake sediments.</title>
        <authorList>
            <person name="Abin C.A."/>
            <person name="Hollibaugh J.T."/>
        </authorList>
    </citation>
    <scope>NUCLEOTIDE SEQUENCE [LARGE SCALE GENOMIC DNA]</scope>
    <source>
        <strain evidence="2 3">AHT28</strain>
    </source>
</reference>
<accession>A0A1E5G2A0</accession>
<dbReference type="PROSITE" id="PS50995">
    <property type="entry name" value="HTH_MARR_2"/>
    <property type="match status" value="1"/>
</dbReference>
<dbReference type="SMART" id="SM00347">
    <property type="entry name" value="HTH_MARR"/>
    <property type="match status" value="1"/>
</dbReference>
<dbReference type="InterPro" id="IPR000835">
    <property type="entry name" value="HTH_MarR-typ"/>
</dbReference>